<keyword evidence="2 3" id="KW-0694">RNA-binding</keyword>
<evidence type="ECO:0000256" key="1">
    <source>
        <dbReference type="ARBA" id="ARBA00022555"/>
    </source>
</evidence>
<feature type="compositionally biased region" description="Basic residues" evidence="4">
    <location>
        <begin position="59"/>
        <end position="70"/>
    </location>
</feature>
<dbReference type="PANTHER" id="PTHR11586:SF37">
    <property type="entry name" value="TRNA-BINDING DOMAIN-CONTAINING PROTEIN"/>
    <property type="match status" value="1"/>
</dbReference>
<keyword evidence="7" id="KW-1185">Reference proteome</keyword>
<dbReference type="Pfam" id="PF01588">
    <property type="entry name" value="tRNA_bind"/>
    <property type="match status" value="1"/>
</dbReference>
<feature type="domain" description="TRNA-binding" evidence="5">
    <location>
        <begin position="85"/>
        <end position="185"/>
    </location>
</feature>
<evidence type="ECO:0000313" key="6">
    <source>
        <dbReference type="EMBL" id="KAJ5080475.1"/>
    </source>
</evidence>
<proteinExistence type="predicted"/>
<dbReference type="Gene3D" id="2.40.50.140">
    <property type="entry name" value="Nucleic acid-binding proteins"/>
    <property type="match status" value="1"/>
</dbReference>
<name>A0A9Q0LZ31_ANAIG</name>
<protein>
    <submittedName>
        <fullName evidence="6">Tyrosine--tRNA ligase cytoplasmic</fullName>
    </submittedName>
</protein>
<keyword evidence="6" id="KW-0436">Ligase</keyword>
<dbReference type="Proteomes" id="UP001149090">
    <property type="component" value="Unassembled WGS sequence"/>
</dbReference>
<evidence type="ECO:0000259" key="5">
    <source>
        <dbReference type="PROSITE" id="PS50886"/>
    </source>
</evidence>
<evidence type="ECO:0000256" key="4">
    <source>
        <dbReference type="SAM" id="MobiDB-lite"/>
    </source>
</evidence>
<evidence type="ECO:0000256" key="2">
    <source>
        <dbReference type="ARBA" id="ARBA00022884"/>
    </source>
</evidence>
<reference evidence="6" key="1">
    <citation type="submission" date="2022-10" db="EMBL/GenBank/DDBJ databases">
        <title>Novel sulphate-reducing endosymbionts in the free-living metamonad Anaeramoeba.</title>
        <authorList>
            <person name="Jerlstrom-Hultqvist J."/>
            <person name="Cepicka I."/>
            <person name="Gallot-Lavallee L."/>
            <person name="Salas-Leiva D."/>
            <person name="Curtis B.A."/>
            <person name="Zahonova K."/>
            <person name="Pipaliya S."/>
            <person name="Dacks J."/>
            <person name="Roger A.J."/>
        </authorList>
    </citation>
    <scope>NUCLEOTIDE SEQUENCE</scope>
    <source>
        <strain evidence="6">BMAN</strain>
    </source>
</reference>
<dbReference type="InterPro" id="IPR002547">
    <property type="entry name" value="tRNA-bd_dom"/>
</dbReference>
<dbReference type="EMBL" id="JAPDFW010000010">
    <property type="protein sequence ID" value="KAJ5080475.1"/>
    <property type="molecule type" value="Genomic_DNA"/>
</dbReference>
<dbReference type="OMA" id="PKKKQWE"/>
<dbReference type="GO" id="GO:0000049">
    <property type="term" value="F:tRNA binding"/>
    <property type="evidence" value="ECO:0007669"/>
    <property type="project" value="UniProtKB-UniRule"/>
</dbReference>
<accession>A0A9Q0LZ31</accession>
<comment type="caution">
    <text evidence="6">The sequence shown here is derived from an EMBL/GenBank/DDBJ whole genome shotgun (WGS) entry which is preliminary data.</text>
</comment>
<dbReference type="SUPFAM" id="SSF50249">
    <property type="entry name" value="Nucleic acid-binding proteins"/>
    <property type="match status" value="1"/>
</dbReference>
<evidence type="ECO:0000313" key="7">
    <source>
        <dbReference type="Proteomes" id="UP001149090"/>
    </source>
</evidence>
<sequence>MSATQIVQEKCNSCNYVMTKPFEIRCPICGFKGEKKEEFPIEVFDWSTFKPKEQPQAKKQTKTAPKKKGSKQVQKELSQEELDGLYAQCNIIVGFIENVEEIEKSDSLYHLKINIGNEVKSVVTGLKKSHSIDQINKKKVAVIMNLAKAKLRGVLSEGMILTGINGESIKLLVPPENSEIGEQITLFDRNFDKSKIRPIMNKKNWNKLLEKLKIEKKVATLNGIHLITKSGPITCDLPDGTMIR</sequence>
<dbReference type="InterPro" id="IPR051270">
    <property type="entry name" value="Tyrosine-tRNA_ligase_regulator"/>
</dbReference>
<dbReference type="InterPro" id="IPR012340">
    <property type="entry name" value="NA-bd_OB-fold"/>
</dbReference>
<dbReference type="AlphaFoldDB" id="A0A9Q0LZ31"/>
<feature type="region of interest" description="Disordered" evidence="4">
    <location>
        <begin position="52"/>
        <end position="73"/>
    </location>
</feature>
<organism evidence="6 7">
    <name type="scientific">Anaeramoeba ignava</name>
    <name type="common">Anaerobic marine amoeba</name>
    <dbReference type="NCBI Taxonomy" id="1746090"/>
    <lineage>
        <taxon>Eukaryota</taxon>
        <taxon>Metamonada</taxon>
        <taxon>Anaeramoebidae</taxon>
        <taxon>Anaeramoeba</taxon>
    </lineage>
</organism>
<evidence type="ECO:0000256" key="3">
    <source>
        <dbReference type="PROSITE-ProRule" id="PRU00209"/>
    </source>
</evidence>
<dbReference type="GO" id="GO:0016874">
    <property type="term" value="F:ligase activity"/>
    <property type="evidence" value="ECO:0007669"/>
    <property type="project" value="UniProtKB-KW"/>
</dbReference>
<keyword evidence="1 3" id="KW-0820">tRNA-binding</keyword>
<dbReference type="OrthoDB" id="19141at2759"/>
<dbReference type="PANTHER" id="PTHR11586">
    <property type="entry name" value="TRNA-AMINOACYLATION COFACTOR ARC1 FAMILY MEMBER"/>
    <property type="match status" value="1"/>
</dbReference>
<dbReference type="PROSITE" id="PS50886">
    <property type="entry name" value="TRBD"/>
    <property type="match status" value="1"/>
</dbReference>
<gene>
    <name evidence="6" type="ORF">M0811_14070</name>
</gene>